<accession>A0A8J4DTS4</accession>
<gene>
    <name evidence="3" type="ORF">Val02_64870</name>
</gene>
<evidence type="ECO:0000256" key="2">
    <source>
        <dbReference type="SAM" id="Phobius"/>
    </source>
</evidence>
<evidence type="ECO:0000256" key="1">
    <source>
        <dbReference type="SAM" id="MobiDB-lite"/>
    </source>
</evidence>
<evidence type="ECO:0000313" key="4">
    <source>
        <dbReference type="Proteomes" id="UP000619260"/>
    </source>
</evidence>
<keyword evidence="2" id="KW-0472">Membrane</keyword>
<feature type="compositionally biased region" description="Pro residues" evidence="1">
    <location>
        <begin position="15"/>
        <end position="24"/>
    </location>
</feature>
<dbReference type="RefSeq" id="WP_203903074.1">
    <property type="nucleotide sequence ID" value="NZ_BOPF01000029.1"/>
</dbReference>
<keyword evidence="2" id="KW-1133">Transmembrane helix</keyword>
<feature type="transmembrane region" description="Helical" evidence="2">
    <location>
        <begin position="47"/>
        <end position="71"/>
    </location>
</feature>
<protein>
    <submittedName>
        <fullName evidence="3">Uncharacterized protein</fullName>
    </submittedName>
</protein>
<comment type="caution">
    <text evidence="3">The sequence shown here is derived from an EMBL/GenBank/DDBJ whole genome shotgun (WGS) entry which is preliminary data.</text>
</comment>
<dbReference type="AlphaFoldDB" id="A0A8J4DTS4"/>
<keyword evidence="2" id="KW-0812">Transmembrane</keyword>
<organism evidence="3 4">
    <name type="scientific">Virgisporangium aliadipatigenens</name>
    <dbReference type="NCBI Taxonomy" id="741659"/>
    <lineage>
        <taxon>Bacteria</taxon>
        <taxon>Bacillati</taxon>
        <taxon>Actinomycetota</taxon>
        <taxon>Actinomycetes</taxon>
        <taxon>Micromonosporales</taxon>
        <taxon>Micromonosporaceae</taxon>
        <taxon>Virgisporangium</taxon>
    </lineage>
</organism>
<dbReference type="EMBL" id="BOPF01000029">
    <property type="protein sequence ID" value="GIJ49601.1"/>
    <property type="molecule type" value="Genomic_DNA"/>
</dbReference>
<sequence length="277" mass="29158">MSHDEFARPDGDTPALPPAAQPPLPAAATFDAFAPLPQPEPRRGSTALRWVLVACIPVLLFGCVGAVVLAVEAGKKGAPRPGTEPTQVAEAAAPAPSIATSAPASPVGTGPRASTVAVSSAADLEKVCKGWYYPQSPPHAGPAPHPISILVPSVSTGGYIRSAFLGPDDASEAQRAAWTGENAPAVQLVACVDLLDTGGKVRDCKFDEPEPMTVPLHLSTYRLTLYEVATGRKLAEKQMPGEDDDCPFVALIGRERLLRTEIADRQYVSLLRPFVQR</sequence>
<evidence type="ECO:0000313" key="3">
    <source>
        <dbReference type="EMBL" id="GIJ49601.1"/>
    </source>
</evidence>
<feature type="region of interest" description="Disordered" evidence="1">
    <location>
        <begin position="76"/>
        <end position="111"/>
    </location>
</feature>
<feature type="region of interest" description="Disordered" evidence="1">
    <location>
        <begin position="1"/>
        <end position="24"/>
    </location>
</feature>
<reference evidence="3" key="1">
    <citation type="submission" date="2021-01" db="EMBL/GenBank/DDBJ databases">
        <title>Whole genome shotgun sequence of Virgisporangium aliadipatigenens NBRC 105644.</title>
        <authorList>
            <person name="Komaki H."/>
            <person name="Tamura T."/>
        </authorList>
    </citation>
    <scope>NUCLEOTIDE SEQUENCE</scope>
    <source>
        <strain evidence="3">NBRC 105644</strain>
    </source>
</reference>
<dbReference type="Proteomes" id="UP000619260">
    <property type="component" value="Unassembled WGS sequence"/>
</dbReference>
<name>A0A8J4DTS4_9ACTN</name>
<feature type="compositionally biased region" description="Basic and acidic residues" evidence="1">
    <location>
        <begin position="1"/>
        <end position="11"/>
    </location>
</feature>
<keyword evidence="4" id="KW-1185">Reference proteome</keyword>
<proteinExistence type="predicted"/>
<feature type="compositionally biased region" description="Low complexity" evidence="1">
    <location>
        <begin position="89"/>
        <end position="106"/>
    </location>
</feature>